<sequence length="398" mass="45160">MNNIYILIIIIIFTLKTYSVPHTQNEALAKLWDVSDSQLPNLLENEKKLIMVDKIVKQLIENYERDFGGTYIDLEKNLLIIYTLNFTKADIIKNSPQLRDYLNLTSFVPANNSLYTLNKSFNETRALATKLIPKSTALFIDIKLNEVVIILYHKHSKQNEEFVKKVKQYNLILEYVEELVPTALQRNIVSTIPIMGGDGLYNPVYNSGCSVGFWAKRKNLSDNYIVTAGHCSKPHNPIIYLRRWNSKVAHFPIGPIIFNKSQPIDVSLVNITVKDIEPRLSIRNSDSEIYDQLLINKSLPPVYSHGAHLCKSGYTTHVTCGYIRALDALYINRKRKIMSQMIVTSMTSNRGDSGGTVFSYAPDLRHVSLNGIHIAGAKVLTIVLPIERIINSLNLELP</sequence>
<reference evidence="1" key="1">
    <citation type="submission" date="2021-06" db="EMBL/GenBank/DDBJ databases">
        <authorList>
            <person name="Kallberg Y."/>
            <person name="Tangrot J."/>
            <person name="Rosling A."/>
        </authorList>
    </citation>
    <scope>NUCLEOTIDE SEQUENCE</scope>
    <source>
        <strain evidence="1">IL203A</strain>
    </source>
</reference>
<proteinExistence type="predicted"/>
<keyword evidence="2" id="KW-1185">Reference proteome</keyword>
<evidence type="ECO:0000313" key="1">
    <source>
        <dbReference type="EMBL" id="CAG8578807.1"/>
    </source>
</evidence>
<evidence type="ECO:0000313" key="2">
    <source>
        <dbReference type="Proteomes" id="UP000789702"/>
    </source>
</evidence>
<dbReference type="Proteomes" id="UP000789702">
    <property type="component" value="Unassembled WGS sequence"/>
</dbReference>
<organism evidence="1 2">
    <name type="scientific">Dentiscutata heterogama</name>
    <dbReference type="NCBI Taxonomy" id="1316150"/>
    <lineage>
        <taxon>Eukaryota</taxon>
        <taxon>Fungi</taxon>
        <taxon>Fungi incertae sedis</taxon>
        <taxon>Mucoromycota</taxon>
        <taxon>Glomeromycotina</taxon>
        <taxon>Glomeromycetes</taxon>
        <taxon>Diversisporales</taxon>
        <taxon>Gigasporaceae</taxon>
        <taxon>Dentiscutata</taxon>
    </lineage>
</organism>
<comment type="caution">
    <text evidence="1">The sequence shown here is derived from an EMBL/GenBank/DDBJ whole genome shotgun (WGS) entry which is preliminary data.</text>
</comment>
<gene>
    <name evidence="1" type="ORF">DHETER_LOCUS6378</name>
</gene>
<name>A0ACA9MAZ6_9GLOM</name>
<dbReference type="EMBL" id="CAJVPU010007966">
    <property type="protein sequence ID" value="CAG8578807.1"/>
    <property type="molecule type" value="Genomic_DNA"/>
</dbReference>
<protein>
    <submittedName>
        <fullName evidence="1">14550_t:CDS:1</fullName>
    </submittedName>
</protein>
<accession>A0ACA9MAZ6</accession>